<accession>A0A7S1TEL9</accession>
<evidence type="ECO:0000313" key="1">
    <source>
        <dbReference type="EMBL" id="CAD9232130.1"/>
    </source>
</evidence>
<sequence>MTPPNKGYACLRFQSPSASRDLLSAEEEAKATWVCARLLHGFKIRILARETLLHPPNIFVYDEFGGFVLVRGQVVFHALSATLICWRRKSFVLQGYQNHDLEEPTLPPTTFKSLFKLSNSHIERITGRLVNDASIDDGWETSTFYCSCSFPMTPDLDVGEDHGPSQGWKA</sequence>
<proteinExistence type="predicted"/>
<reference evidence="1" key="1">
    <citation type="submission" date="2021-01" db="EMBL/GenBank/DDBJ databases">
        <authorList>
            <person name="Corre E."/>
            <person name="Pelletier E."/>
            <person name="Niang G."/>
            <person name="Scheremetjew M."/>
            <person name="Finn R."/>
            <person name="Kale V."/>
            <person name="Holt S."/>
            <person name="Cochrane G."/>
            <person name="Meng A."/>
            <person name="Brown T."/>
            <person name="Cohen L."/>
        </authorList>
    </citation>
    <scope>NUCLEOTIDE SEQUENCE</scope>
    <source>
        <strain evidence="1">SAG 36.94</strain>
    </source>
</reference>
<organism evidence="1">
    <name type="scientific">Compsopogon caeruleus</name>
    <dbReference type="NCBI Taxonomy" id="31354"/>
    <lineage>
        <taxon>Eukaryota</taxon>
        <taxon>Rhodophyta</taxon>
        <taxon>Compsopogonophyceae</taxon>
        <taxon>Compsopogonales</taxon>
        <taxon>Compsopogonaceae</taxon>
        <taxon>Compsopogon</taxon>
    </lineage>
</organism>
<protein>
    <submittedName>
        <fullName evidence="1">Uncharacterized protein</fullName>
    </submittedName>
</protein>
<name>A0A7S1TEL9_9RHOD</name>
<dbReference type="EMBL" id="HBGH01007693">
    <property type="protein sequence ID" value="CAD9232130.1"/>
    <property type="molecule type" value="Transcribed_RNA"/>
</dbReference>
<dbReference type="AlphaFoldDB" id="A0A7S1TEL9"/>
<gene>
    <name evidence="1" type="ORF">CCAE0312_LOCUS4211</name>
</gene>